<protein>
    <submittedName>
        <fullName evidence="2">Uncharacterized protein</fullName>
    </submittedName>
</protein>
<dbReference type="eggNOG" id="ENOG502SVG9">
    <property type="taxonomic scope" value="Eukaryota"/>
</dbReference>
<dbReference type="AlphaFoldDB" id="A0A0W0GB38"/>
<comment type="caution">
    <text evidence="2">The sequence shown here is derived from an EMBL/GenBank/DDBJ whole genome shotgun (WGS) entry which is preliminary data.</text>
</comment>
<feature type="region of interest" description="Disordered" evidence="1">
    <location>
        <begin position="158"/>
        <end position="192"/>
    </location>
</feature>
<dbReference type="EMBL" id="LATX01000630">
    <property type="protein sequence ID" value="KTB45739.1"/>
    <property type="molecule type" value="Genomic_DNA"/>
</dbReference>
<feature type="compositionally biased region" description="Low complexity" evidence="1">
    <location>
        <begin position="127"/>
        <end position="140"/>
    </location>
</feature>
<feature type="compositionally biased region" description="Low complexity" evidence="1">
    <location>
        <begin position="163"/>
        <end position="180"/>
    </location>
</feature>
<accession>A0A0W0GB38</accession>
<reference evidence="2 3" key="1">
    <citation type="submission" date="2015-12" db="EMBL/GenBank/DDBJ databases">
        <title>Draft genome sequence of Moniliophthora roreri, the causal agent of frosty pod rot of cacao.</title>
        <authorList>
            <person name="Aime M.C."/>
            <person name="Diaz-Valderrama J.R."/>
            <person name="Kijpornyongpan T."/>
            <person name="Phillips-Mora W."/>
        </authorList>
    </citation>
    <scope>NUCLEOTIDE SEQUENCE [LARGE SCALE GENOMIC DNA]</scope>
    <source>
        <strain evidence="2 3">MCA 2952</strain>
    </source>
</reference>
<feature type="region of interest" description="Disordered" evidence="1">
    <location>
        <begin position="82"/>
        <end position="105"/>
    </location>
</feature>
<name>A0A0W0GB38_MONRR</name>
<sequence>MSTSDPARVQKSRLPKAYTDEQLAFLKSHLPEFERRTQGSVRGDAKKFALEKAGEFIATFGLPNDFDNLEEAEPRFRENSKYTIGSRTPLGGREGNWKEGRGTSSNGALITNWSTNLASPPVMPYTSGDPGSSSSSQQQIVSPIQFGGVQPSATILTPVSAGHSQQSSPHQHHSTTSQRQSTHKHSSPQHSSLSLAVNQTITTSSLGEAFLQGIDASSLASMIRSFVIANPSQTPLVPVVGALYEAITEELTFNREPHACLRRFLDASTCFPHSIVHAGVSGPLAGPRALQMLIRKNSIWVASSSSSTPLPSNPSSSFSTMTEEMERIAADRQRKKDHIQWARIHAAALESGMMNMVHSGDSESRVSGYAYAMSRAFSEMMARDAVWESDEVEWVAGIYVLRAVIRTAMRGDRRQRDEYDDLLRKYEGRWREIRDETRQALVTDVLLGAKEDLAKLDGLTLQ</sequence>
<proteinExistence type="predicted"/>
<dbReference type="Proteomes" id="UP000054988">
    <property type="component" value="Unassembled WGS sequence"/>
</dbReference>
<evidence type="ECO:0000256" key="1">
    <source>
        <dbReference type="SAM" id="MobiDB-lite"/>
    </source>
</evidence>
<organism evidence="2 3">
    <name type="scientific">Moniliophthora roreri</name>
    <name type="common">Frosty pod rot fungus</name>
    <name type="synonym">Monilia roreri</name>
    <dbReference type="NCBI Taxonomy" id="221103"/>
    <lineage>
        <taxon>Eukaryota</taxon>
        <taxon>Fungi</taxon>
        <taxon>Dikarya</taxon>
        <taxon>Basidiomycota</taxon>
        <taxon>Agaricomycotina</taxon>
        <taxon>Agaricomycetes</taxon>
        <taxon>Agaricomycetidae</taxon>
        <taxon>Agaricales</taxon>
        <taxon>Marasmiineae</taxon>
        <taxon>Marasmiaceae</taxon>
        <taxon>Moniliophthora</taxon>
    </lineage>
</organism>
<evidence type="ECO:0000313" key="3">
    <source>
        <dbReference type="Proteomes" id="UP000054988"/>
    </source>
</evidence>
<gene>
    <name evidence="2" type="ORF">WG66_1687</name>
</gene>
<feature type="region of interest" description="Disordered" evidence="1">
    <location>
        <begin position="120"/>
        <end position="140"/>
    </location>
</feature>
<evidence type="ECO:0000313" key="2">
    <source>
        <dbReference type="EMBL" id="KTB45739.1"/>
    </source>
</evidence>